<dbReference type="RefSeq" id="WP_029095926.1">
    <property type="nucleotide sequence ID" value="NZ_CAADJA010000002.1"/>
</dbReference>
<evidence type="ECO:0000313" key="1">
    <source>
        <dbReference type="EMBL" id="PHI32008.1"/>
    </source>
</evidence>
<dbReference type="EMBL" id="PDDX01000001">
    <property type="protein sequence ID" value="PHI32008.1"/>
    <property type="molecule type" value="Genomic_DNA"/>
</dbReference>
<reference evidence="1" key="1">
    <citation type="submission" date="2017-09" db="EMBL/GenBank/DDBJ databases">
        <title>FDA dAtabase for Regulatory Grade micrObial Sequences (FDA-ARGOS): Supporting development and validation of Infectious Disease Dx tests.</title>
        <authorList>
            <person name="Minogue T."/>
            <person name="Wolcott M."/>
            <person name="Wasieloski L."/>
            <person name="Aguilar W."/>
            <person name="Moore D."/>
            <person name="Tallon L.J."/>
            <person name="Sadzewicz L."/>
            <person name="Ott S."/>
            <person name="Zhao X."/>
            <person name="Nagaraj S."/>
            <person name="Vavikolanu K."/>
            <person name="Aluvathingal J."/>
            <person name="Nadendla S."/>
            <person name="Sichtig H."/>
        </authorList>
    </citation>
    <scope>NUCLEOTIDE SEQUENCE</scope>
    <source>
        <strain evidence="1">FDAARGOS_387</strain>
    </source>
</reference>
<dbReference type="Proteomes" id="UP000224974">
    <property type="component" value="Unassembled WGS sequence"/>
</dbReference>
<evidence type="ECO:0000313" key="2">
    <source>
        <dbReference type="EMBL" id="VFS53069.1"/>
    </source>
</evidence>
<dbReference type="STRING" id="1111728.GCA_000427805_04069"/>
<sequence length="180" mass="21460">MTKDSGIVASQQGDLDCLCGAYSLVNMMSYLFDGRIKRRPLMRTLLKEFSYEWSLDEWLTLGLDGHQMDYLIENVITTGYYAKHFPLIITHPFRQRKILTHRTIFREMEQFLGHQDNHFSRLILIGTQYHWSLVKSMDEQYLYFHDSGGQPRLRKSRYSLKPGHGHQLFTHCIYFIEREF</sequence>
<evidence type="ECO:0000313" key="3">
    <source>
        <dbReference type="Proteomes" id="UP000224974"/>
    </source>
</evidence>
<organism evidence="1 3">
    <name type="scientific">Budvicia aquatica</name>
    <dbReference type="NCBI Taxonomy" id="82979"/>
    <lineage>
        <taxon>Bacteria</taxon>
        <taxon>Pseudomonadati</taxon>
        <taxon>Pseudomonadota</taxon>
        <taxon>Gammaproteobacteria</taxon>
        <taxon>Enterobacterales</taxon>
        <taxon>Budviciaceae</taxon>
        <taxon>Budvicia</taxon>
    </lineage>
</organism>
<dbReference type="Proteomes" id="UP000373449">
    <property type="component" value="Unassembled WGS sequence"/>
</dbReference>
<reference evidence="2 4" key="3">
    <citation type="submission" date="2019-03" db="EMBL/GenBank/DDBJ databases">
        <authorList>
            <consortium name="Pathogen Informatics"/>
        </authorList>
    </citation>
    <scope>NUCLEOTIDE SEQUENCE [LARGE SCALE GENOMIC DNA]</scope>
    <source>
        <strain evidence="2 4">NCTC12282</strain>
    </source>
</reference>
<name>A0A2C6DNU3_9GAMM</name>
<dbReference type="EMBL" id="CAADJA010000002">
    <property type="protein sequence ID" value="VFS53069.1"/>
    <property type="molecule type" value="Genomic_DNA"/>
</dbReference>
<reference evidence="3" key="2">
    <citation type="submission" date="2017-09" db="EMBL/GenBank/DDBJ databases">
        <title>FDA dAtabase for Regulatory Grade micrObial Sequences (FDA-ARGOS): Supporting development and validation of Infectious Disease Dx tests.</title>
        <authorList>
            <person name="Minogue T."/>
            <person name="Wolcott M."/>
            <person name="Wasieloski L."/>
            <person name="Aguilar W."/>
            <person name="Moore D."/>
            <person name="Tallon L."/>
            <person name="Sadzewicz L."/>
            <person name="Ott S."/>
            <person name="Zhao X."/>
            <person name="Nagaraj S."/>
            <person name="Vavikolanu K."/>
            <person name="Aluvathingal J."/>
            <person name="Nadendla S."/>
            <person name="Sichtig H."/>
        </authorList>
    </citation>
    <scope>NUCLEOTIDE SEQUENCE [LARGE SCALE GENOMIC DNA]</scope>
    <source>
        <strain evidence="3">FDAARGOS_387</strain>
    </source>
</reference>
<proteinExistence type="predicted"/>
<dbReference type="AlphaFoldDB" id="A0A2C6DNU3"/>
<keyword evidence="3" id="KW-1185">Reference proteome</keyword>
<evidence type="ECO:0000313" key="4">
    <source>
        <dbReference type="Proteomes" id="UP000373449"/>
    </source>
</evidence>
<protein>
    <recommendedName>
        <fullName evidence="5">Peptidase C39-like domain-containing protein</fullName>
    </recommendedName>
</protein>
<gene>
    <name evidence="1" type="ORF">CRN84_23135</name>
    <name evidence="2" type="ORF">NCTC12282_06280</name>
</gene>
<evidence type="ECO:0008006" key="5">
    <source>
        <dbReference type="Google" id="ProtNLM"/>
    </source>
</evidence>
<accession>A0A2C6DNU3</accession>
<dbReference type="OrthoDB" id="7059003at2"/>